<reference evidence="1" key="1">
    <citation type="journal article" date="2015" name="Nature">
        <title>Complex archaea that bridge the gap between prokaryotes and eukaryotes.</title>
        <authorList>
            <person name="Spang A."/>
            <person name="Saw J.H."/>
            <person name="Jorgensen S.L."/>
            <person name="Zaremba-Niedzwiedzka K."/>
            <person name="Martijn J."/>
            <person name="Lind A.E."/>
            <person name="van Eijk R."/>
            <person name="Schleper C."/>
            <person name="Guy L."/>
            <person name="Ettema T.J."/>
        </authorList>
    </citation>
    <scope>NUCLEOTIDE SEQUENCE</scope>
</reference>
<gene>
    <name evidence="1" type="ORF">LCGC14_1122500</name>
</gene>
<organism evidence="1">
    <name type="scientific">marine sediment metagenome</name>
    <dbReference type="NCBI Taxonomy" id="412755"/>
    <lineage>
        <taxon>unclassified sequences</taxon>
        <taxon>metagenomes</taxon>
        <taxon>ecological metagenomes</taxon>
    </lineage>
</organism>
<protein>
    <submittedName>
        <fullName evidence="1">Uncharacterized protein</fullName>
    </submittedName>
</protein>
<dbReference type="AlphaFoldDB" id="A0A0F9PLP8"/>
<sequence length="86" mass="10127">MKDDAKQALIDYRREMVDKKFCSQKLADLVMLASFSDLPQPNLLVDEVKYVKLYGRTTFNIRLEKVLLTMLQEHYKDPLFGLGDWQ</sequence>
<name>A0A0F9PLP8_9ZZZZ</name>
<accession>A0A0F9PLP8</accession>
<comment type="caution">
    <text evidence="1">The sequence shown here is derived from an EMBL/GenBank/DDBJ whole genome shotgun (WGS) entry which is preliminary data.</text>
</comment>
<proteinExistence type="predicted"/>
<evidence type="ECO:0000313" key="1">
    <source>
        <dbReference type="EMBL" id="KKN01951.1"/>
    </source>
</evidence>
<dbReference type="EMBL" id="LAZR01005201">
    <property type="protein sequence ID" value="KKN01951.1"/>
    <property type="molecule type" value="Genomic_DNA"/>
</dbReference>